<dbReference type="Gene3D" id="3.55.50.10">
    <property type="entry name" value="Baseplate protein-like domains"/>
    <property type="match status" value="1"/>
</dbReference>
<evidence type="ECO:0000313" key="5">
    <source>
        <dbReference type="EMBL" id="RKG32725.1"/>
    </source>
</evidence>
<dbReference type="NCBIfam" id="TIGR01646">
    <property type="entry name" value="vgr_GE"/>
    <property type="match status" value="1"/>
</dbReference>
<dbReference type="Gene3D" id="2.40.50.230">
    <property type="entry name" value="Gp5 N-terminal domain"/>
    <property type="match status" value="1"/>
</dbReference>
<dbReference type="InterPro" id="IPR037026">
    <property type="entry name" value="Vgr_OB-fold_dom_sf"/>
</dbReference>
<dbReference type="EMBL" id="RAXU01000013">
    <property type="protein sequence ID" value="RKG32725.1"/>
    <property type="molecule type" value="Genomic_DNA"/>
</dbReference>
<sequence>MNILYKNISDLLIGFGLNIHHRTITANFSNIELNSQLFLNYFSLYHEINEGVRAELICVSISDSIPLKRLIGCQVAVDVRTEKNQLFRTTGIITSAELGKSDGALTIYKIILEDATSLLRYNRNSRVFMNKSIIDVIKIIFHEWQQRSPLFAKSLALDLRNLKKTYDIRPFIMQVDESDYSLITRLLRSEGVNWCIDESQLFVLSHGHSIQAQKLKLIDHNGQFSQLDRREIRYHPSSAVEATDTITNLIAKRRLQPTSVHVQRWQADCLKQTDWPGSSLSNHRHSDYYDNYYLSLEQSWHLTPAWITDLKGQDVATKSSNTQLEKLNLHLTRYHDLQAKKFVAQGTVRDVQVGYYFELNGHFEIDQHAFNEKQFLILKKQSFHHNNLPKDFNETIDKLLQINQWNIDIGEEKQGCQLTLVRRHIPVVPEYNPQLHKPIAYPQHARVVGPQNESIYVDEWGRIKVRFLFSRIENNSHDGGSGSNDNDTDSAFVDVLTTWAGEGFGSRFLPRIGELVVVDFFNGDVDRPFVMGRIHEAERYPTKFDVQGSLPDTRYLSGIRSSEIDANGFNQLRFDDTQGQISAQLQSSYASSQINLGQLSHPKAKETSADRGIGFELRTDDYGAVRAGSGLLLTSYEQTAANGDHLDAEEAKKQLNTNQAYSQSLNNIAKQHQTDEIESVEQLKVFAENIQQDIAKFNQAVLLLSSPKGIGLSTASDIHLSADTDINQIAKGSVNISTQKNFITHAVEKVSLFAVKQGIRLITAYGKVDIQAQTGEMDLVADKTLKLTSKKKTIEISAAEEIVLNVKGNYIKINGEGIEQGTKGESRVYTSKHSILGPKSIDFTLPQDPFNEMFVLKDPKGQPVAGFAYKIVTGDGKVFKGVSNEKGETIRLSSGFDVTQLEISADDSKEE</sequence>
<dbReference type="Pfam" id="PF05954">
    <property type="entry name" value="Phage_GPD"/>
    <property type="match status" value="1"/>
</dbReference>
<dbReference type="Gene3D" id="4.10.220.110">
    <property type="match status" value="1"/>
</dbReference>
<dbReference type="Gene3D" id="2.30.110.50">
    <property type="match status" value="1"/>
</dbReference>
<dbReference type="InterPro" id="IPR017847">
    <property type="entry name" value="T6SS_RhsGE_Vgr_subset"/>
</dbReference>
<gene>
    <name evidence="5" type="ORF">D7V21_11135</name>
</gene>
<dbReference type="SUPFAM" id="SSF69279">
    <property type="entry name" value="Phage tail proteins"/>
    <property type="match status" value="1"/>
</dbReference>
<dbReference type="SUPFAM" id="SSF69255">
    <property type="entry name" value="gp5 N-terminal domain-like"/>
    <property type="match status" value="1"/>
</dbReference>
<comment type="similarity">
    <text evidence="1">Belongs to the VgrG protein family.</text>
</comment>
<dbReference type="InterPro" id="IPR018769">
    <property type="entry name" value="VgrG2_DUF2345"/>
</dbReference>
<feature type="domain" description="Putative type VI secretion system Rhs element associated Vgr" evidence="4">
    <location>
        <begin position="563"/>
        <end position="669"/>
    </location>
</feature>
<evidence type="ECO:0000259" key="2">
    <source>
        <dbReference type="Pfam" id="PF04717"/>
    </source>
</evidence>
<dbReference type="NCBIfam" id="TIGR03361">
    <property type="entry name" value="VI_Rhs_Vgr"/>
    <property type="match status" value="1"/>
</dbReference>
<reference evidence="5 6" key="1">
    <citation type="submission" date="2018-09" db="EMBL/GenBank/DDBJ databases">
        <title>The draft genome of Acinetobacter spp. strains.</title>
        <authorList>
            <person name="Qin J."/>
            <person name="Feng Y."/>
            <person name="Zong Z."/>
        </authorList>
    </citation>
    <scope>NUCLEOTIDE SEQUENCE [LARGE SCALE GENOMIC DNA]</scope>
    <source>
        <strain evidence="5 6">WCHAc060096</strain>
    </source>
</reference>
<comment type="caution">
    <text evidence="5">The sequence shown here is derived from an EMBL/GenBank/DDBJ whole genome shotgun (WGS) entry which is preliminary data.</text>
</comment>
<feature type="domain" description="DUF2345" evidence="3">
    <location>
        <begin position="692"/>
        <end position="839"/>
    </location>
</feature>
<proteinExistence type="inferred from homology"/>
<evidence type="ECO:0000256" key="1">
    <source>
        <dbReference type="ARBA" id="ARBA00005558"/>
    </source>
</evidence>
<dbReference type="Pfam" id="PF13296">
    <property type="entry name" value="T6SS_Vgr"/>
    <property type="match status" value="1"/>
</dbReference>
<dbReference type="InterPro" id="IPR028244">
    <property type="entry name" value="T6SS_Rhs_Vgr_dom"/>
</dbReference>
<evidence type="ECO:0000313" key="6">
    <source>
        <dbReference type="Proteomes" id="UP000269001"/>
    </source>
</evidence>
<evidence type="ECO:0000259" key="3">
    <source>
        <dbReference type="Pfam" id="PF10106"/>
    </source>
</evidence>
<dbReference type="Pfam" id="PF10106">
    <property type="entry name" value="DUF2345"/>
    <property type="match status" value="1"/>
</dbReference>
<keyword evidence="6" id="KW-1185">Reference proteome</keyword>
<feature type="domain" description="Gp5/Type VI secretion system Vgr protein OB-fold" evidence="2">
    <location>
        <begin position="486"/>
        <end position="534"/>
    </location>
</feature>
<dbReference type="InterPro" id="IPR006533">
    <property type="entry name" value="T6SS_Vgr_RhsGE"/>
</dbReference>
<dbReference type="Pfam" id="PF04717">
    <property type="entry name" value="Phage_base_V"/>
    <property type="match status" value="1"/>
</dbReference>
<dbReference type="RefSeq" id="WP_120370557.1">
    <property type="nucleotide sequence ID" value="NZ_RAXU01000013.1"/>
</dbReference>
<name>A0A3A8EDN2_9GAMM</name>
<protein>
    <submittedName>
        <fullName evidence="5">Type VI secretion system tip protein VgrG</fullName>
    </submittedName>
</protein>
<organism evidence="5 6">
    <name type="scientific">Acinetobacter guerrae</name>
    <dbReference type="NCBI Taxonomy" id="1843371"/>
    <lineage>
        <taxon>Bacteria</taxon>
        <taxon>Pseudomonadati</taxon>
        <taxon>Pseudomonadota</taxon>
        <taxon>Gammaproteobacteria</taxon>
        <taxon>Moraxellales</taxon>
        <taxon>Moraxellaceae</taxon>
        <taxon>Acinetobacter</taxon>
    </lineage>
</organism>
<dbReference type="Proteomes" id="UP000269001">
    <property type="component" value="Unassembled WGS sequence"/>
</dbReference>
<dbReference type="InterPro" id="IPR006531">
    <property type="entry name" value="Gp5/Vgr_OB"/>
</dbReference>
<dbReference type="AlphaFoldDB" id="A0A3A8EDN2"/>
<accession>A0A3A8EDN2</accession>
<evidence type="ECO:0000259" key="4">
    <source>
        <dbReference type="Pfam" id="PF13296"/>
    </source>
</evidence>